<keyword evidence="4 7" id="KW-0805">Transcription regulation</keyword>
<organism evidence="10 11">
    <name type="scientific">Pelotomaculum thermopropionicum (strain DSM 13744 / JCM 10971 / SI)</name>
    <dbReference type="NCBI Taxonomy" id="370438"/>
    <lineage>
        <taxon>Bacteria</taxon>
        <taxon>Bacillati</taxon>
        <taxon>Bacillota</taxon>
        <taxon>Clostridia</taxon>
        <taxon>Eubacteriales</taxon>
        <taxon>Desulfotomaculaceae</taxon>
        <taxon>Pelotomaculum</taxon>
    </lineage>
</organism>
<evidence type="ECO:0000256" key="6">
    <source>
        <dbReference type="ARBA" id="ARBA00023163"/>
    </source>
</evidence>
<dbReference type="InterPro" id="IPR008463">
    <property type="entry name" value="CtsR"/>
</dbReference>
<dbReference type="InterPro" id="IPR041902">
    <property type="entry name" value="CtsR_N_sf"/>
</dbReference>
<dbReference type="Pfam" id="PF17727">
    <property type="entry name" value="CtsR_C"/>
    <property type="match status" value="1"/>
</dbReference>
<keyword evidence="3 7" id="KW-0678">Repressor</keyword>
<dbReference type="Gene3D" id="3.30.56.130">
    <property type="entry name" value="Transcriptional regulator CtsR, winged HTH domain"/>
    <property type="match status" value="1"/>
</dbReference>
<dbReference type="GO" id="GO:0003677">
    <property type="term" value="F:DNA binding"/>
    <property type="evidence" value="ECO:0007669"/>
    <property type="project" value="UniProtKB-UniRule"/>
</dbReference>
<protein>
    <recommendedName>
        <fullName evidence="2 7">Transcriptional regulator CtsR</fullName>
    </recommendedName>
</protein>
<comment type="similarity">
    <text evidence="1 7">Belongs to the CtsR family.</text>
</comment>
<dbReference type="KEGG" id="pth:PTH_0280"/>
<keyword evidence="6 7" id="KW-0804">Transcription</keyword>
<dbReference type="Gene3D" id="1.10.1200.150">
    <property type="entry name" value="Transcriptional regulator CtsR, C-terminal domain"/>
    <property type="match status" value="1"/>
</dbReference>
<proteinExistence type="inferred from homology"/>
<dbReference type="InterPro" id="IPR040465">
    <property type="entry name" value="CtsR_N"/>
</dbReference>
<name>A5D5K5_PELTS</name>
<gene>
    <name evidence="10" type="primary">CtsR</name>
    <name evidence="10" type="ordered locus">PTH_0280</name>
</gene>
<evidence type="ECO:0000256" key="2">
    <source>
        <dbReference type="ARBA" id="ARBA00014129"/>
    </source>
</evidence>
<evidence type="ECO:0000256" key="1">
    <source>
        <dbReference type="ARBA" id="ARBA00010189"/>
    </source>
</evidence>
<keyword evidence="11" id="KW-1185">Reference proteome</keyword>
<accession>A5D5K5</accession>
<evidence type="ECO:0000313" key="10">
    <source>
        <dbReference type="EMBL" id="BAF58461.1"/>
    </source>
</evidence>
<feature type="domain" description="CtsR C-terminal dimerization" evidence="9">
    <location>
        <begin position="78"/>
        <end position="147"/>
    </location>
</feature>
<evidence type="ECO:0000256" key="7">
    <source>
        <dbReference type="PIRNR" id="PIRNR010607"/>
    </source>
</evidence>
<dbReference type="Pfam" id="PF05848">
    <property type="entry name" value="CtsR"/>
    <property type="match status" value="1"/>
</dbReference>
<evidence type="ECO:0000313" key="11">
    <source>
        <dbReference type="Proteomes" id="UP000006556"/>
    </source>
</evidence>
<dbReference type="eggNOG" id="COG4463">
    <property type="taxonomic scope" value="Bacteria"/>
</dbReference>
<dbReference type="AlphaFoldDB" id="A5D5K5"/>
<dbReference type="STRING" id="370438.PTH_0280"/>
<dbReference type="InterPro" id="IPR041473">
    <property type="entry name" value="CtsR_C"/>
</dbReference>
<evidence type="ECO:0000259" key="9">
    <source>
        <dbReference type="Pfam" id="PF17727"/>
    </source>
</evidence>
<reference evidence="11" key="1">
    <citation type="journal article" date="2008" name="Genome Res.">
        <title>The genome of Pelotomaculum thermopropionicum reveals niche-associated evolution in anaerobic microbiota.</title>
        <authorList>
            <person name="Kosaka T."/>
            <person name="Kato S."/>
            <person name="Shimoyama T."/>
            <person name="Ishii S."/>
            <person name="Abe T."/>
            <person name="Watanabe K."/>
        </authorList>
    </citation>
    <scope>NUCLEOTIDE SEQUENCE [LARGE SCALE GENOMIC DNA]</scope>
    <source>
        <strain evidence="11">DSM 13744 / JCM 10971 / SI</strain>
    </source>
</reference>
<evidence type="ECO:0000256" key="3">
    <source>
        <dbReference type="ARBA" id="ARBA00022491"/>
    </source>
</evidence>
<dbReference type="Proteomes" id="UP000006556">
    <property type="component" value="Chromosome"/>
</dbReference>
<dbReference type="GO" id="GO:0006355">
    <property type="term" value="P:regulation of DNA-templated transcription"/>
    <property type="evidence" value="ECO:0007669"/>
    <property type="project" value="UniProtKB-UniRule"/>
</dbReference>
<dbReference type="PIRSF" id="PIRSF010607">
    <property type="entry name" value="Txn_repr_CtsR"/>
    <property type="match status" value="1"/>
</dbReference>
<dbReference type="InterPro" id="IPR041908">
    <property type="entry name" value="CtsR_C_sf"/>
</dbReference>
<feature type="domain" description="CtsR N-terminal HTH" evidence="8">
    <location>
        <begin position="3"/>
        <end position="73"/>
    </location>
</feature>
<evidence type="ECO:0000256" key="4">
    <source>
        <dbReference type="ARBA" id="ARBA00023015"/>
    </source>
</evidence>
<sequence length="153" mass="17323">MSNISDLVEHYLKKLLADSPHNYIEVQRSELALRFNCVPSQINYVLATRFSTGQGYIVESRRGGGGFIRIVKIPFNQQAQLILDLCEIIGDSISQTEAEGLIKRLQEENLITRREARMMQAAIGRDTLRLVLPARDRLRALILKGMVTAVLRD</sequence>
<evidence type="ECO:0000259" key="8">
    <source>
        <dbReference type="Pfam" id="PF05848"/>
    </source>
</evidence>
<evidence type="ECO:0000256" key="5">
    <source>
        <dbReference type="ARBA" id="ARBA00023125"/>
    </source>
</evidence>
<dbReference type="EMBL" id="AP009389">
    <property type="protein sequence ID" value="BAF58461.1"/>
    <property type="molecule type" value="Genomic_DNA"/>
</dbReference>
<dbReference type="HOGENOM" id="CLU_118139_0_0_9"/>
<keyword evidence="5 7" id="KW-0238">DNA-binding</keyword>